<gene>
    <name evidence="3" type="ORF">J8F10_30010</name>
</gene>
<evidence type="ECO:0000256" key="1">
    <source>
        <dbReference type="PROSITE-ProRule" id="PRU00339"/>
    </source>
</evidence>
<evidence type="ECO:0000313" key="4">
    <source>
        <dbReference type="Proteomes" id="UP000676565"/>
    </source>
</evidence>
<dbReference type="PROSITE" id="PS50005">
    <property type="entry name" value="TPR"/>
    <property type="match status" value="1"/>
</dbReference>
<comment type="caution">
    <text evidence="3">The sequence shown here is derived from an EMBL/GenBank/DDBJ whole genome shotgun (WGS) entry which is preliminary data.</text>
</comment>
<dbReference type="Pfam" id="PF14559">
    <property type="entry name" value="TPR_19"/>
    <property type="match status" value="1"/>
</dbReference>
<dbReference type="Gene3D" id="1.25.40.10">
    <property type="entry name" value="Tetratricopeptide repeat domain"/>
    <property type="match status" value="1"/>
</dbReference>
<feature type="signal peptide" evidence="2">
    <location>
        <begin position="1"/>
        <end position="22"/>
    </location>
</feature>
<sequence length="349" mass="36834">MMRFFVGACAVLGLSELAPARAQFVAAPLHGPGYGFGSRYSYRSGFGFSFGGPHVRVSGFSGGFVSRAVFYPPLVPVAPFGAAGFGPVPPVGPFGFGPAFGNGWGYAAPNVIVTPPPIIIGGNFGNPDPDAAAENVPPPRNDAVAFPRGAKETDFLVISPRKGTTVPEITRVAPPPQPAPMGAFDPFKPVVKVAVEQPEADPKKEAARLVKLARAAFALGDYGRAAEHFERAIAADPTDARAYFLHAQARFAAGQFAEAVARIRDGLARDAKWPAAAFDPAEMYDGRADRFAAHLAALKKAVADNPGQATLEFLLGYQLWFGGEKAESEKLFRAAEKHLTAPGPISLFK</sequence>
<dbReference type="EMBL" id="JAGKQQ010000001">
    <property type="protein sequence ID" value="MBP3959500.1"/>
    <property type="molecule type" value="Genomic_DNA"/>
</dbReference>
<feature type="chain" id="PRO_5045681170" evidence="2">
    <location>
        <begin position="23"/>
        <end position="349"/>
    </location>
</feature>
<evidence type="ECO:0000313" key="3">
    <source>
        <dbReference type="EMBL" id="MBP3959500.1"/>
    </source>
</evidence>
<dbReference type="SMART" id="SM00028">
    <property type="entry name" value="TPR"/>
    <property type="match status" value="2"/>
</dbReference>
<protein>
    <submittedName>
        <fullName evidence="3">Tetratricopeptide repeat protein</fullName>
    </submittedName>
</protein>
<dbReference type="InterPro" id="IPR019734">
    <property type="entry name" value="TPR_rpt"/>
</dbReference>
<dbReference type="SUPFAM" id="SSF48452">
    <property type="entry name" value="TPR-like"/>
    <property type="match status" value="1"/>
</dbReference>
<dbReference type="InterPro" id="IPR011990">
    <property type="entry name" value="TPR-like_helical_dom_sf"/>
</dbReference>
<organism evidence="3 4">
    <name type="scientific">Gemmata palustris</name>
    <dbReference type="NCBI Taxonomy" id="2822762"/>
    <lineage>
        <taxon>Bacteria</taxon>
        <taxon>Pseudomonadati</taxon>
        <taxon>Planctomycetota</taxon>
        <taxon>Planctomycetia</taxon>
        <taxon>Gemmatales</taxon>
        <taxon>Gemmataceae</taxon>
        <taxon>Gemmata</taxon>
    </lineage>
</organism>
<reference evidence="3 4" key="1">
    <citation type="submission" date="2021-04" db="EMBL/GenBank/DDBJ databases">
        <authorList>
            <person name="Ivanova A."/>
        </authorList>
    </citation>
    <scope>NUCLEOTIDE SEQUENCE [LARGE SCALE GENOMIC DNA]</scope>
    <source>
        <strain evidence="3 4">G18</strain>
    </source>
</reference>
<keyword evidence="4" id="KW-1185">Reference proteome</keyword>
<name>A0ABS5C0I8_9BACT</name>
<dbReference type="Proteomes" id="UP000676565">
    <property type="component" value="Unassembled WGS sequence"/>
</dbReference>
<dbReference type="RefSeq" id="WP_210660164.1">
    <property type="nucleotide sequence ID" value="NZ_JAGKQQ010000001.1"/>
</dbReference>
<accession>A0ABS5C0I8</accession>
<evidence type="ECO:0000256" key="2">
    <source>
        <dbReference type="SAM" id="SignalP"/>
    </source>
</evidence>
<proteinExistence type="predicted"/>
<keyword evidence="2" id="KW-0732">Signal</keyword>
<keyword evidence="1" id="KW-0802">TPR repeat</keyword>
<feature type="repeat" description="TPR" evidence="1">
    <location>
        <begin position="206"/>
        <end position="239"/>
    </location>
</feature>